<evidence type="ECO:0000313" key="11">
    <source>
        <dbReference type="Proteomes" id="UP000269774"/>
    </source>
</evidence>
<gene>
    <name evidence="8" type="primary">tpx</name>
    <name evidence="10" type="ORF">EA797_17540</name>
</gene>
<feature type="domain" description="Thioredoxin" evidence="9">
    <location>
        <begin position="18"/>
        <end position="166"/>
    </location>
</feature>
<dbReference type="EMBL" id="RFFM01000005">
    <property type="protein sequence ID" value="RMH88472.1"/>
    <property type="molecule type" value="Genomic_DNA"/>
</dbReference>
<evidence type="ECO:0000256" key="8">
    <source>
        <dbReference type="HAMAP-Rule" id="MF_00269"/>
    </source>
</evidence>
<dbReference type="PANTHER" id="PTHR43110">
    <property type="entry name" value="THIOL PEROXIDASE"/>
    <property type="match status" value="1"/>
</dbReference>
<dbReference type="NCBIfam" id="NF001808">
    <property type="entry name" value="PRK00522.1"/>
    <property type="match status" value="1"/>
</dbReference>
<dbReference type="AlphaFoldDB" id="A0A3M2HNH4"/>
<dbReference type="GO" id="GO:0008379">
    <property type="term" value="F:thioredoxin peroxidase activity"/>
    <property type="evidence" value="ECO:0007669"/>
    <property type="project" value="UniProtKB-UniRule"/>
</dbReference>
<proteinExistence type="inferred from homology"/>
<dbReference type="EC" id="1.11.1.24" evidence="8"/>
<comment type="caution">
    <text evidence="10">The sequence shown here is derived from an EMBL/GenBank/DDBJ whole genome shotgun (WGS) entry which is preliminary data.</text>
</comment>
<dbReference type="CDD" id="cd03014">
    <property type="entry name" value="PRX_Atyp2cys"/>
    <property type="match status" value="1"/>
</dbReference>
<keyword evidence="6 8" id="KW-0676">Redox-active center</keyword>
<dbReference type="Proteomes" id="UP000269774">
    <property type="component" value="Unassembled WGS sequence"/>
</dbReference>
<evidence type="ECO:0000313" key="10">
    <source>
        <dbReference type="EMBL" id="RMH88472.1"/>
    </source>
</evidence>
<comment type="similarity">
    <text evidence="8">Belongs to the peroxiredoxin family. Tpx subfamily.</text>
</comment>
<dbReference type="PROSITE" id="PS01265">
    <property type="entry name" value="TPX"/>
    <property type="match status" value="1"/>
</dbReference>
<dbReference type="Gene3D" id="3.40.30.10">
    <property type="entry name" value="Glutaredoxin"/>
    <property type="match status" value="1"/>
</dbReference>
<comment type="subunit">
    <text evidence="1 8">Homodimer.</text>
</comment>
<dbReference type="PANTHER" id="PTHR43110:SF1">
    <property type="entry name" value="THIOL PEROXIDASE"/>
    <property type="match status" value="1"/>
</dbReference>
<dbReference type="InterPro" id="IPR013766">
    <property type="entry name" value="Thioredoxin_domain"/>
</dbReference>
<dbReference type="HAMAP" id="MF_00269">
    <property type="entry name" value="Tpx"/>
    <property type="match status" value="1"/>
</dbReference>
<evidence type="ECO:0000256" key="2">
    <source>
        <dbReference type="ARBA" id="ARBA00022559"/>
    </source>
</evidence>
<comment type="catalytic activity">
    <reaction evidence="7 8">
        <text>a hydroperoxide + [thioredoxin]-dithiol = an alcohol + [thioredoxin]-disulfide + H2O</text>
        <dbReference type="Rhea" id="RHEA:62620"/>
        <dbReference type="Rhea" id="RHEA-COMP:10698"/>
        <dbReference type="Rhea" id="RHEA-COMP:10700"/>
        <dbReference type="ChEBI" id="CHEBI:15377"/>
        <dbReference type="ChEBI" id="CHEBI:29950"/>
        <dbReference type="ChEBI" id="CHEBI:30879"/>
        <dbReference type="ChEBI" id="CHEBI:35924"/>
        <dbReference type="ChEBI" id="CHEBI:50058"/>
        <dbReference type="EC" id="1.11.1.24"/>
    </reaction>
</comment>
<feature type="active site" description="Cysteine sulfenic acid (-SOH) intermediate" evidence="8">
    <location>
        <position position="60"/>
    </location>
</feature>
<comment type="miscellaneous">
    <text evidence="8">The active site is a conserved redox-active cysteine residue, the peroxidatic cysteine (C(P)), which makes the nucleophilic attack on the peroxide substrate. The peroxide oxidizes the C(P)-SH to cysteine sulfenic acid (C(P)-SOH), which then reacts with another cysteine residue, the resolving cysteine (C(R)), to form a disulfide bridge. The disulfide is subsequently reduced by an appropriate electron donor to complete the catalytic cycle. In this atypical 2-Cys peroxiredoxin, C(R) is present in the same subunit to form an intramolecular disulfide. The disulfide is subsequently reduced by thioredoxin.</text>
</comment>
<feature type="disulfide bond" description="Redox-active" evidence="8">
    <location>
        <begin position="60"/>
        <end position="94"/>
    </location>
</feature>
<evidence type="ECO:0000256" key="7">
    <source>
        <dbReference type="ARBA" id="ARBA00049091"/>
    </source>
</evidence>
<evidence type="ECO:0000256" key="1">
    <source>
        <dbReference type="ARBA" id="ARBA00011738"/>
    </source>
</evidence>
<dbReference type="InterPro" id="IPR050455">
    <property type="entry name" value="Tpx_Peroxidase_subfamily"/>
</dbReference>
<dbReference type="InterPro" id="IPR013740">
    <property type="entry name" value="Redoxin"/>
</dbReference>
<evidence type="ECO:0000256" key="6">
    <source>
        <dbReference type="ARBA" id="ARBA00023284"/>
    </source>
</evidence>
<keyword evidence="3 8" id="KW-0049">Antioxidant</keyword>
<dbReference type="FunFam" id="3.40.30.10:FF:000056">
    <property type="entry name" value="Thiol peroxidase"/>
    <property type="match status" value="1"/>
</dbReference>
<evidence type="ECO:0000259" key="9">
    <source>
        <dbReference type="PROSITE" id="PS51352"/>
    </source>
</evidence>
<evidence type="ECO:0000256" key="4">
    <source>
        <dbReference type="ARBA" id="ARBA00023002"/>
    </source>
</evidence>
<keyword evidence="5 8" id="KW-1015">Disulfide bond</keyword>
<dbReference type="SUPFAM" id="SSF52833">
    <property type="entry name" value="Thioredoxin-like"/>
    <property type="match status" value="1"/>
</dbReference>
<reference evidence="10 11" key="1">
    <citation type="submission" date="2018-10" db="EMBL/GenBank/DDBJ databases">
        <title>Pseudomonas zhaodongensis NEAU-ST5-21(T) genome.</title>
        <authorList>
            <person name="Peng J."/>
            <person name="Liu Z.-P."/>
        </authorList>
    </citation>
    <scope>NUCLEOTIDE SEQUENCE [LARGE SCALE GENOMIC DNA]</scope>
    <source>
        <strain evidence="10 11">NEAU-ST5-21</strain>
    </source>
</reference>
<name>A0A3M2HNH4_9GAMM</name>
<comment type="function">
    <text evidence="8">Thiol-specific peroxidase that catalyzes the reduction of hydrogen peroxide and organic hydroperoxides to water and alcohols, respectively. Plays a role in cell protection against oxidative stress by detoxifying peroxides.</text>
</comment>
<dbReference type="InterPro" id="IPR036249">
    <property type="entry name" value="Thioredoxin-like_sf"/>
</dbReference>
<evidence type="ECO:0000256" key="3">
    <source>
        <dbReference type="ARBA" id="ARBA00022862"/>
    </source>
</evidence>
<organism evidence="10 11">
    <name type="scientific">Stutzerimonas zhaodongensis</name>
    <dbReference type="NCBI Taxonomy" id="1176257"/>
    <lineage>
        <taxon>Bacteria</taxon>
        <taxon>Pseudomonadati</taxon>
        <taxon>Pseudomonadota</taxon>
        <taxon>Gammaproteobacteria</taxon>
        <taxon>Pseudomonadales</taxon>
        <taxon>Pseudomonadaceae</taxon>
        <taxon>Stutzerimonas</taxon>
    </lineage>
</organism>
<keyword evidence="4 8" id="KW-0560">Oxidoreductase</keyword>
<dbReference type="InterPro" id="IPR002065">
    <property type="entry name" value="TPX"/>
</dbReference>
<protein>
    <recommendedName>
        <fullName evidence="8">Thiol peroxidase</fullName>
        <shortName evidence="8">Tpx</shortName>
        <ecNumber evidence="8">1.11.1.24</ecNumber>
    </recommendedName>
    <alternativeName>
        <fullName evidence="8">Peroxiredoxin tpx</fullName>
        <shortName evidence="8">Prx</shortName>
    </alternativeName>
    <alternativeName>
        <fullName evidence="8">Thioredoxin peroxidase</fullName>
    </alternativeName>
    <alternativeName>
        <fullName evidence="8">Thioredoxin-dependent peroxiredoxin</fullName>
    </alternativeName>
</protein>
<dbReference type="Pfam" id="PF08534">
    <property type="entry name" value="Redoxin"/>
    <property type="match status" value="1"/>
</dbReference>
<dbReference type="OrthoDB" id="9781543at2"/>
<keyword evidence="2 8" id="KW-0575">Peroxidase</keyword>
<accession>A0A3M2HNH4</accession>
<dbReference type="InterPro" id="IPR018219">
    <property type="entry name" value="Tpx_CS"/>
</dbReference>
<dbReference type="RefSeq" id="WP_122167550.1">
    <property type="nucleotide sequence ID" value="NZ_CP180504.1"/>
</dbReference>
<keyword evidence="11" id="KW-1185">Reference proteome</keyword>
<dbReference type="PROSITE" id="PS51352">
    <property type="entry name" value="THIOREDOXIN_2"/>
    <property type="match status" value="1"/>
</dbReference>
<sequence>MTEVTLKGNPIQVAGNFPQAGTKAKPFSLVGGDLADVSLNSFSGKRKILNIFPSIDTPTCATSVRKFNAQANELANTVVLCVSADLPFAQKRFCGAEGLENVINLSTMRGREFLEDYGVLIASGPLAGVSARAVVVLDEQDQVLHSELVAEIGTEPNYDAALATLK</sequence>
<evidence type="ECO:0000256" key="5">
    <source>
        <dbReference type="ARBA" id="ARBA00023157"/>
    </source>
</evidence>
<dbReference type="GO" id="GO:0034599">
    <property type="term" value="P:cellular response to oxidative stress"/>
    <property type="evidence" value="ECO:0007669"/>
    <property type="project" value="UniProtKB-ARBA"/>
</dbReference>